<protein>
    <submittedName>
        <fullName evidence="2">DUF1517 domain containing protein</fullName>
    </submittedName>
</protein>
<sequence length="247" mass="27248">MARSALNLVAILAWTLTLRTLPVKSFLPTNHRWKANLQISKQVSSTQQFLFDKIFEEEGALGKGITVGKISVALQSRDRSDTSIFGLLESHATDESDANEDLARMANNVCLDLMRKSEDWVAACSSSKWFSTKDAGKAESYYNDLANNEAVKFEKEYIPEDEDESDGGPTLVVVTLVLEIQGDSTNFEGAGYSISKTKEVLASIASDCLVDDGYCVNAVEVFWTPSDRNEVLSKNDVVLDFPELIDV</sequence>
<gene>
    <name evidence="2" type="ORF">IV203_001997</name>
</gene>
<reference evidence="2" key="2">
    <citation type="submission" date="2021-04" db="EMBL/GenBank/DDBJ databases">
        <authorList>
            <person name="Podell S."/>
        </authorList>
    </citation>
    <scope>NUCLEOTIDE SEQUENCE</scope>
    <source>
        <strain evidence="2">Hildebrandi</strain>
    </source>
</reference>
<dbReference type="InterPro" id="IPR010903">
    <property type="entry name" value="DUF1517"/>
</dbReference>
<feature type="signal peptide" evidence="1">
    <location>
        <begin position="1"/>
        <end position="20"/>
    </location>
</feature>
<reference evidence="2" key="1">
    <citation type="journal article" date="2021" name="Sci. Rep.">
        <title>Diploid genomic architecture of Nitzschia inconspicua, an elite biomass production diatom.</title>
        <authorList>
            <person name="Oliver A."/>
            <person name="Podell S."/>
            <person name="Pinowska A."/>
            <person name="Traller J.C."/>
            <person name="Smith S.R."/>
            <person name="McClure R."/>
            <person name="Beliaev A."/>
            <person name="Bohutskyi P."/>
            <person name="Hill E.A."/>
            <person name="Rabines A."/>
            <person name="Zheng H."/>
            <person name="Allen L.Z."/>
            <person name="Kuo A."/>
            <person name="Grigoriev I.V."/>
            <person name="Allen A.E."/>
            <person name="Hazlebeck D."/>
            <person name="Allen E.E."/>
        </authorList>
    </citation>
    <scope>NUCLEOTIDE SEQUENCE</scope>
    <source>
        <strain evidence="2">Hildebrandi</strain>
    </source>
</reference>
<evidence type="ECO:0000256" key="1">
    <source>
        <dbReference type="SAM" id="SignalP"/>
    </source>
</evidence>
<dbReference type="AlphaFoldDB" id="A0A9K3L8Q5"/>
<dbReference type="OrthoDB" id="542507at2759"/>
<dbReference type="InterPro" id="IPR053023">
    <property type="entry name" value="FLAP_modulator"/>
</dbReference>
<dbReference type="EMBL" id="JAGRRH010000015">
    <property type="protein sequence ID" value="KAG7357309.1"/>
    <property type="molecule type" value="Genomic_DNA"/>
</dbReference>
<evidence type="ECO:0000313" key="2">
    <source>
        <dbReference type="EMBL" id="KAG7357309.1"/>
    </source>
</evidence>
<dbReference type="Proteomes" id="UP000693970">
    <property type="component" value="Unassembled WGS sequence"/>
</dbReference>
<keyword evidence="3" id="KW-1185">Reference proteome</keyword>
<feature type="chain" id="PRO_5039907008" evidence="1">
    <location>
        <begin position="21"/>
        <end position="247"/>
    </location>
</feature>
<dbReference type="PANTHER" id="PTHR33975">
    <property type="entry name" value="MYELIN-ASSOCIATED OLIGODENDROCYTE BASIC PROTEIN"/>
    <property type="match status" value="1"/>
</dbReference>
<name>A0A9K3L8Q5_9STRA</name>
<accession>A0A9K3L8Q5</accession>
<dbReference type="Pfam" id="PF07466">
    <property type="entry name" value="DUF1517"/>
    <property type="match status" value="1"/>
</dbReference>
<keyword evidence="1" id="KW-0732">Signal</keyword>
<organism evidence="2 3">
    <name type="scientific">Nitzschia inconspicua</name>
    <dbReference type="NCBI Taxonomy" id="303405"/>
    <lineage>
        <taxon>Eukaryota</taxon>
        <taxon>Sar</taxon>
        <taxon>Stramenopiles</taxon>
        <taxon>Ochrophyta</taxon>
        <taxon>Bacillariophyta</taxon>
        <taxon>Bacillariophyceae</taxon>
        <taxon>Bacillariophycidae</taxon>
        <taxon>Bacillariales</taxon>
        <taxon>Bacillariaceae</taxon>
        <taxon>Nitzschia</taxon>
    </lineage>
</organism>
<dbReference type="PANTHER" id="PTHR33975:SF2">
    <property type="entry name" value="MYELIN-ASSOCIATED OLIGODENDROCYTE BASIC PROTEIN"/>
    <property type="match status" value="1"/>
</dbReference>
<evidence type="ECO:0000313" key="3">
    <source>
        <dbReference type="Proteomes" id="UP000693970"/>
    </source>
</evidence>
<comment type="caution">
    <text evidence="2">The sequence shown here is derived from an EMBL/GenBank/DDBJ whole genome shotgun (WGS) entry which is preliminary data.</text>
</comment>
<proteinExistence type="predicted"/>